<evidence type="ECO:0000259" key="1">
    <source>
        <dbReference type="Pfam" id="PF05272"/>
    </source>
</evidence>
<dbReference type="Proteomes" id="UP000249422">
    <property type="component" value="Unassembled WGS sequence"/>
</dbReference>
<comment type="caution">
    <text evidence="2">The sequence shown here is derived from an EMBL/GenBank/DDBJ whole genome shotgun (WGS) entry which is preliminary data.</text>
</comment>
<feature type="domain" description="Virulence-associated protein E-like" evidence="1">
    <location>
        <begin position="140"/>
        <end position="369"/>
    </location>
</feature>
<evidence type="ECO:0000313" key="2">
    <source>
        <dbReference type="EMBL" id="RAI99653.1"/>
    </source>
</evidence>
<dbReference type="AlphaFoldDB" id="A0AAX1PDU6"/>
<dbReference type="EMBL" id="QLLM01000022">
    <property type="protein sequence ID" value="RAI99653.1"/>
    <property type="molecule type" value="Genomic_DNA"/>
</dbReference>
<gene>
    <name evidence="2" type="ORF">DEU50_12240</name>
</gene>
<dbReference type="PANTHER" id="PTHR34985">
    <property type="entry name" value="SLR0554 PROTEIN"/>
    <property type="match status" value="1"/>
</dbReference>
<evidence type="ECO:0000313" key="3">
    <source>
        <dbReference type="Proteomes" id="UP000249422"/>
    </source>
</evidence>
<dbReference type="Pfam" id="PF05272">
    <property type="entry name" value="VapE-like_dom"/>
    <property type="match status" value="1"/>
</dbReference>
<dbReference type="RefSeq" id="WP_258394277.1">
    <property type="nucleotide sequence ID" value="NZ_CAWNWF010000022.1"/>
</dbReference>
<reference evidence="2 3" key="1">
    <citation type="submission" date="2018-06" db="EMBL/GenBank/DDBJ databases">
        <title>Freshwater and sediment microbial communities from various areas in North America, analyzing microbe dynamics in response to fracking.</title>
        <authorList>
            <person name="Lamendella R."/>
        </authorList>
    </citation>
    <scope>NUCLEOTIDE SEQUENCE [LARGE SCALE GENOMIC DNA]</scope>
    <source>
        <strain evidence="2 3">17</strain>
    </source>
</reference>
<dbReference type="PANTHER" id="PTHR34985:SF1">
    <property type="entry name" value="SLR0554 PROTEIN"/>
    <property type="match status" value="1"/>
</dbReference>
<dbReference type="InterPro" id="IPR007936">
    <property type="entry name" value="VapE-like_dom"/>
</dbReference>
<organism evidence="2 3">
    <name type="scientific">Aeromonas salmonicida</name>
    <dbReference type="NCBI Taxonomy" id="645"/>
    <lineage>
        <taxon>Bacteria</taxon>
        <taxon>Pseudomonadati</taxon>
        <taxon>Pseudomonadota</taxon>
        <taxon>Gammaproteobacteria</taxon>
        <taxon>Aeromonadales</taxon>
        <taxon>Aeromonadaceae</taxon>
        <taxon>Aeromonas</taxon>
    </lineage>
</organism>
<accession>A0AAX1PDU6</accession>
<proteinExistence type="predicted"/>
<sequence length="452" mass="51021">MRQRNETIFECELLTYDQQDQKNNKQQDKNVVFAKVMDKSEQLTLPDLLPNSRPMRTSRNLHAIILHNNWIPRFNQMTAEPEVANSDNQRLGLSDAGQRSALVDACQHAHLSDRAIDDHLTAICEQHSYHPVRSWLENGMPWDGKLRVDKVIATLGAVNPRYAAQVIYPWLIGCIAALYEPNWISKLVPVLAGGQSFKKSAWIRHIATVVPGSTLDCSINPDVPDDVRRAVSAWVVELAELESTTRHEAGSLKAFLTRDHDRFRVPYGRNFTVKRRQTSFIGTVNGTGFLRDATGSSRFAVIELASPANMDALNEILGWSWDEGRVRHTEPERLRQFWLEVKAKYDDGASWYLDETTVIQAASINDAHTDKGTWYDLICHHYLSGENNNTKWIIASELCKLHGEKANMAASCGKALKMLASEGKIQSKKGRANQTLYCLPMIGTNRIDKVTK</sequence>
<protein>
    <submittedName>
        <fullName evidence="2">Virulence-associated protein E</fullName>
    </submittedName>
</protein>
<name>A0AAX1PDU6_AERSA</name>